<accession>A0A199VJC6</accession>
<evidence type="ECO:0000313" key="2">
    <source>
        <dbReference type="EMBL" id="OAY76981.1"/>
    </source>
</evidence>
<keyword evidence="1" id="KW-0472">Membrane</keyword>
<reference evidence="2 3" key="1">
    <citation type="journal article" date="2016" name="DNA Res.">
        <title>The draft genome of MD-2 pineapple using hybrid error correction of long reads.</title>
        <authorList>
            <person name="Redwan R.M."/>
            <person name="Saidin A."/>
            <person name="Kumar S.V."/>
        </authorList>
    </citation>
    <scope>NUCLEOTIDE SEQUENCE [LARGE SCALE GENOMIC DNA]</scope>
    <source>
        <strain evidence="3">cv. MD2</strain>
        <tissue evidence="2">Leaf</tissue>
    </source>
</reference>
<dbReference type="EMBL" id="LSRQ01001654">
    <property type="protein sequence ID" value="OAY76981.1"/>
    <property type="molecule type" value="Genomic_DNA"/>
</dbReference>
<keyword evidence="1" id="KW-1133">Transmembrane helix</keyword>
<keyword evidence="1" id="KW-0812">Transmembrane</keyword>
<comment type="caution">
    <text evidence="2">The sequence shown here is derived from an EMBL/GenBank/DDBJ whole genome shotgun (WGS) entry which is preliminary data.</text>
</comment>
<sequence>MSSFIYLSTAQIWRWPDEKQGQKFEVLSATHFFGSWMDLNFVSSFTNGEVGDSGTVVYFVGASFVVHSCCSLTTISAIIIMFLCHQSMLALDFRLAKTGDLRIGGKHIKKLASARRELLLN</sequence>
<evidence type="ECO:0000313" key="3">
    <source>
        <dbReference type="Proteomes" id="UP000092600"/>
    </source>
</evidence>
<proteinExistence type="predicted"/>
<dbReference type="Proteomes" id="UP000092600">
    <property type="component" value="Unassembled WGS sequence"/>
</dbReference>
<feature type="transmembrane region" description="Helical" evidence="1">
    <location>
        <begin position="56"/>
        <end position="84"/>
    </location>
</feature>
<evidence type="ECO:0000256" key="1">
    <source>
        <dbReference type="SAM" id="Phobius"/>
    </source>
</evidence>
<protein>
    <submittedName>
        <fullName evidence="2">Uncharacterized protein</fullName>
    </submittedName>
</protein>
<gene>
    <name evidence="2" type="ORF">ACMD2_18164</name>
</gene>
<dbReference type="AlphaFoldDB" id="A0A199VJC6"/>
<organism evidence="2 3">
    <name type="scientific">Ananas comosus</name>
    <name type="common">Pineapple</name>
    <name type="synonym">Ananas ananas</name>
    <dbReference type="NCBI Taxonomy" id="4615"/>
    <lineage>
        <taxon>Eukaryota</taxon>
        <taxon>Viridiplantae</taxon>
        <taxon>Streptophyta</taxon>
        <taxon>Embryophyta</taxon>
        <taxon>Tracheophyta</taxon>
        <taxon>Spermatophyta</taxon>
        <taxon>Magnoliopsida</taxon>
        <taxon>Liliopsida</taxon>
        <taxon>Poales</taxon>
        <taxon>Bromeliaceae</taxon>
        <taxon>Bromelioideae</taxon>
        <taxon>Ananas</taxon>
    </lineage>
</organism>
<name>A0A199VJC6_ANACO</name>